<dbReference type="KEGG" id="gni:GNIT_2754"/>
<dbReference type="SMART" id="SM00987">
    <property type="entry name" value="UreE_C"/>
    <property type="match status" value="1"/>
</dbReference>
<dbReference type="EC" id="3.2.2.27" evidence="4 9"/>
<feature type="domain" description="Uracil-DNA glycosylase-like" evidence="12">
    <location>
        <begin position="61"/>
        <end position="222"/>
    </location>
</feature>
<accession>G4QID7</accession>
<feature type="active site" description="Proton acceptor" evidence="9 10">
    <location>
        <position position="76"/>
    </location>
</feature>
<proteinExistence type="inferred from homology"/>
<dbReference type="NCBIfam" id="NF003589">
    <property type="entry name" value="PRK05254.1-2"/>
    <property type="match status" value="1"/>
</dbReference>
<evidence type="ECO:0000256" key="6">
    <source>
        <dbReference type="ARBA" id="ARBA00022763"/>
    </source>
</evidence>
<dbReference type="Proteomes" id="UP000009282">
    <property type="component" value="Chromosome"/>
</dbReference>
<dbReference type="OrthoDB" id="9804372at2"/>
<evidence type="ECO:0000256" key="5">
    <source>
        <dbReference type="ARBA" id="ARBA00018429"/>
    </source>
</evidence>
<evidence type="ECO:0000256" key="1">
    <source>
        <dbReference type="ARBA" id="ARBA00001400"/>
    </source>
</evidence>
<evidence type="ECO:0000313" key="14">
    <source>
        <dbReference type="Proteomes" id="UP000009282"/>
    </source>
</evidence>
<dbReference type="InterPro" id="IPR036895">
    <property type="entry name" value="Uracil-DNA_glycosylase-like_sf"/>
</dbReference>
<dbReference type="PROSITE" id="PS00130">
    <property type="entry name" value="U_DNA_GLYCOSYLASE"/>
    <property type="match status" value="1"/>
</dbReference>
<dbReference type="InterPro" id="IPR018085">
    <property type="entry name" value="Ura-DNA_Glyclase_AS"/>
</dbReference>
<dbReference type="PANTHER" id="PTHR11264:SF0">
    <property type="entry name" value="URACIL-DNA GLYCOSYLASE"/>
    <property type="match status" value="1"/>
</dbReference>
<dbReference type="GO" id="GO:0097510">
    <property type="term" value="P:base-excision repair, AP site formation via deaminated base removal"/>
    <property type="evidence" value="ECO:0007669"/>
    <property type="project" value="TreeGrafter"/>
</dbReference>
<dbReference type="NCBIfam" id="NF003591">
    <property type="entry name" value="PRK05254.1-4"/>
    <property type="match status" value="1"/>
</dbReference>
<protein>
    <recommendedName>
        <fullName evidence="5 9">Uracil-DNA glycosylase</fullName>
        <shortName evidence="9">UDG</shortName>
        <ecNumber evidence="4 9">3.2.2.27</ecNumber>
    </recommendedName>
</protein>
<keyword evidence="8 9" id="KW-0234">DNA repair</keyword>
<dbReference type="SUPFAM" id="SSF52141">
    <property type="entry name" value="Uracil-DNA glycosylase-like"/>
    <property type="match status" value="1"/>
</dbReference>
<evidence type="ECO:0000256" key="3">
    <source>
        <dbReference type="ARBA" id="ARBA00008184"/>
    </source>
</evidence>
<evidence type="ECO:0000313" key="13">
    <source>
        <dbReference type="EMBL" id="AEP30851.1"/>
    </source>
</evidence>
<evidence type="ECO:0000259" key="12">
    <source>
        <dbReference type="SMART" id="SM00986"/>
    </source>
</evidence>
<evidence type="ECO:0000256" key="11">
    <source>
        <dbReference type="RuleBase" id="RU003780"/>
    </source>
</evidence>
<dbReference type="HAMAP" id="MF_00148">
    <property type="entry name" value="UDG"/>
    <property type="match status" value="1"/>
</dbReference>
<dbReference type="PANTHER" id="PTHR11264">
    <property type="entry name" value="URACIL-DNA GLYCOSYLASE"/>
    <property type="match status" value="1"/>
</dbReference>
<dbReference type="GO" id="GO:0004844">
    <property type="term" value="F:uracil DNA N-glycosylase activity"/>
    <property type="evidence" value="ECO:0007669"/>
    <property type="project" value="UniProtKB-UniRule"/>
</dbReference>
<evidence type="ECO:0000256" key="7">
    <source>
        <dbReference type="ARBA" id="ARBA00022801"/>
    </source>
</evidence>
<evidence type="ECO:0000256" key="9">
    <source>
        <dbReference type="HAMAP-Rule" id="MF_00148"/>
    </source>
</evidence>
<evidence type="ECO:0000256" key="2">
    <source>
        <dbReference type="ARBA" id="ARBA00002631"/>
    </source>
</evidence>
<keyword evidence="9" id="KW-0963">Cytoplasm</keyword>
<dbReference type="InterPro" id="IPR005122">
    <property type="entry name" value="Uracil-DNA_glycosylase-like"/>
</dbReference>
<dbReference type="AlphaFoldDB" id="G4QID7"/>
<evidence type="ECO:0000256" key="10">
    <source>
        <dbReference type="PROSITE-ProRule" id="PRU10072"/>
    </source>
</evidence>
<evidence type="ECO:0000256" key="8">
    <source>
        <dbReference type="ARBA" id="ARBA00023204"/>
    </source>
</evidence>
<dbReference type="InterPro" id="IPR002043">
    <property type="entry name" value="UDG_fam1"/>
</dbReference>
<comment type="subcellular location">
    <subcellularLocation>
        <location evidence="9">Cytoplasm</location>
    </subcellularLocation>
</comment>
<name>G4QID7_GLANF</name>
<evidence type="ECO:0000256" key="4">
    <source>
        <dbReference type="ARBA" id="ARBA00012030"/>
    </source>
</evidence>
<dbReference type="NCBIfam" id="NF003588">
    <property type="entry name" value="PRK05254.1-1"/>
    <property type="match status" value="1"/>
</dbReference>
<dbReference type="HOGENOM" id="CLU_032162_3_0_6"/>
<dbReference type="eggNOG" id="COG0692">
    <property type="taxonomic scope" value="Bacteria"/>
</dbReference>
<dbReference type="RefSeq" id="WP_014109724.1">
    <property type="nucleotide sequence ID" value="NC_016041.1"/>
</dbReference>
<dbReference type="CDD" id="cd10027">
    <property type="entry name" value="UDG-F1-like"/>
    <property type="match status" value="1"/>
</dbReference>
<dbReference type="Pfam" id="PF03167">
    <property type="entry name" value="UDG"/>
    <property type="match status" value="1"/>
</dbReference>
<keyword evidence="7 9" id="KW-0378">Hydrolase</keyword>
<comment type="catalytic activity">
    <reaction evidence="1 9 11">
        <text>Hydrolyzes single-stranded DNA or mismatched double-stranded DNA and polynucleotides, releasing free uracil.</text>
        <dbReference type="EC" id="3.2.2.27"/>
    </reaction>
</comment>
<sequence length="235" mass="25856">MQSWDPLLDLKGVSVDESAKLNNISDTFTAGLRSALAHVAIERAAGKVVYPADAEVFNAFKLTQADALKVVILGQDPYHGPNQSHGLCFSVRKGNKIPPSLRNIYKELAADIPNFVIPSHGDLSHWAEQGVLLLNTVLTVEQGQAHSHKKIGWEEFTDGVISTINRECENLIFLLWGAPAQKKAALINEKRHTILTAVHPSPLSAHRGFFGCQHFSKTNQILSSQGKKPIDWQPK</sequence>
<dbReference type="SMART" id="SM00986">
    <property type="entry name" value="UDG"/>
    <property type="match status" value="1"/>
</dbReference>
<dbReference type="Gene3D" id="3.40.470.10">
    <property type="entry name" value="Uracil-DNA glycosylase-like domain"/>
    <property type="match status" value="1"/>
</dbReference>
<dbReference type="EMBL" id="CP003060">
    <property type="protein sequence ID" value="AEP30851.1"/>
    <property type="molecule type" value="Genomic_DNA"/>
</dbReference>
<dbReference type="NCBIfam" id="TIGR00628">
    <property type="entry name" value="ung"/>
    <property type="match status" value="1"/>
</dbReference>
<dbReference type="FunFam" id="3.40.470.10:FF:000001">
    <property type="entry name" value="Uracil-DNA glycosylase"/>
    <property type="match status" value="1"/>
</dbReference>
<dbReference type="STRING" id="1085623.GNIT_2754"/>
<keyword evidence="6 9" id="KW-0227">DNA damage</keyword>
<dbReference type="NCBIfam" id="NF003592">
    <property type="entry name" value="PRK05254.1-5"/>
    <property type="match status" value="1"/>
</dbReference>
<gene>
    <name evidence="9" type="primary">ung</name>
    <name evidence="13" type="ordered locus">GNIT_2754</name>
</gene>
<organism evidence="13 14">
    <name type="scientific">Glaciecola nitratireducens (strain JCM 12485 / KCTC 12276 / FR1064)</name>
    <dbReference type="NCBI Taxonomy" id="1085623"/>
    <lineage>
        <taxon>Bacteria</taxon>
        <taxon>Pseudomonadati</taxon>
        <taxon>Pseudomonadota</taxon>
        <taxon>Gammaproteobacteria</taxon>
        <taxon>Alteromonadales</taxon>
        <taxon>Alteromonadaceae</taxon>
        <taxon>Brumicola</taxon>
    </lineage>
</organism>
<comment type="function">
    <text evidence="2 9 11">Excises uracil residues from the DNA which can arise as a result of misincorporation of dUMP residues by DNA polymerase or due to deamination of cytosine.</text>
</comment>
<reference evidence="13 14" key="1">
    <citation type="journal article" date="2011" name="J. Bacteriol.">
        <title>Complete genome sequence of seawater bacterium Glaciecola nitratireducens FR1064T.</title>
        <authorList>
            <person name="Bian F."/>
            <person name="Qin Q.L."/>
            <person name="Xie B.B."/>
            <person name="Shu Y.L."/>
            <person name="Zhang X.Y."/>
            <person name="Yu Y."/>
            <person name="Chen B."/>
            <person name="Chen X.L."/>
            <person name="Zhou B.C."/>
            <person name="Zhang Y.Z."/>
        </authorList>
    </citation>
    <scope>NUCLEOTIDE SEQUENCE [LARGE SCALE GENOMIC DNA]</scope>
    <source>
        <strain evidence="14">JCM 12485 / KCTC 12276 / FR1064</strain>
    </source>
</reference>
<keyword evidence="14" id="KW-1185">Reference proteome</keyword>
<dbReference type="GO" id="GO:0005737">
    <property type="term" value="C:cytoplasm"/>
    <property type="evidence" value="ECO:0007669"/>
    <property type="project" value="UniProtKB-SubCell"/>
</dbReference>
<comment type="similarity">
    <text evidence="3 9 11">Belongs to the uracil-DNA glycosylase (UDG) superfamily. UNG family.</text>
</comment>